<gene>
    <name evidence="1" type="ORF">MSG28_010951</name>
</gene>
<accession>A0ACC0KQ21</accession>
<protein>
    <submittedName>
        <fullName evidence="1">Uncharacterized protein</fullName>
    </submittedName>
</protein>
<keyword evidence="2" id="KW-1185">Reference proteome</keyword>
<sequence>MSLYDDVDTIKARTTEKVAGWSSGIKLLQSQLQLKKAAVTQPKREALRRSTQVLTPVIDLKSKQKDEDEPNSDSPNHQANTLTATLNVHDFDWNVANEYDPMWPNDYEKVAKELQAKRLQLDGGERGDRADRKRKSRFGDEEDIIPEKTLIPMNMVGPGDVDEELEPEVKDECNTKYGDVIKVVIFELPNAPADEAVRIFVEFKRIESAIKAVVDLNGRFFGGRQEGIVELEDDKFNIHKQDKVKVRVYYEALCPDSKHFFMRHLWPVTEKLSEFLEIALIPYGKATYKPIPQILSDSST</sequence>
<reference evidence="1 2" key="1">
    <citation type="journal article" date="2022" name="Genome Biol. Evol.">
        <title>The Spruce Budworm Genome: Reconstructing the Evolutionary History of Antifreeze Proteins.</title>
        <authorList>
            <person name="Beliveau C."/>
            <person name="Gagne P."/>
            <person name="Picq S."/>
            <person name="Vernygora O."/>
            <person name="Keeling C.I."/>
            <person name="Pinkney K."/>
            <person name="Doucet D."/>
            <person name="Wen F."/>
            <person name="Johnston J.S."/>
            <person name="Maaroufi H."/>
            <person name="Boyle B."/>
            <person name="Laroche J."/>
            <person name="Dewar K."/>
            <person name="Juretic N."/>
            <person name="Blackburn G."/>
            <person name="Nisole A."/>
            <person name="Brunet B."/>
            <person name="Brandao M."/>
            <person name="Lumley L."/>
            <person name="Duan J."/>
            <person name="Quan G."/>
            <person name="Lucarotti C.J."/>
            <person name="Roe A.D."/>
            <person name="Sperling F.A.H."/>
            <person name="Levesque R.C."/>
            <person name="Cusson M."/>
        </authorList>
    </citation>
    <scope>NUCLEOTIDE SEQUENCE [LARGE SCALE GENOMIC DNA]</scope>
    <source>
        <strain evidence="1">Glfc:IPQL:Cfum</strain>
    </source>
</reference>
<organism evidence="1 2">
    <name type="scientific">Choristoneura fumiferana</name>
    <name type="common">Spruce budworm moth</name>
    <name type="synonym">Archips fumiferana</name>
    <dbReference type="NCBI Taxonomy" id="7141"/>
    <lineage>
        <taxon>Eukaryota</taxon>
        <taxon>Metazoa</taxon>
        <taxon>Ecdysozoa</taxon>
        <taxon>Arthropoda</taxon>
        <taxon>Hexapoda</taxon>
        <taxon>Insecta</taxon>
        <taxon>Pterygota</taxon>
        <taxon>Neoptera</taxon>
        <taxon>Endopterygota</taxon>
        <taxon>Lepidoptera</taxon>
        <taxon>Glossata</taxon>
        <taxon>Ditrysia</taxon>
        <taxon>Tortricoidea</taxon>
        <taxon>Tortricidae</taxon>
        <taxon>Tortricinae</taxon>
        <taxon>Choristoneura</taxon>
    </lineage>
</organism>
<dbReference type="Proteomes" id="UP001064048">
    <property type="component" value="Chromosome 18"/>
</dbReference>
<dbReference type="EMBL" id="CM046118">
    <property type="protein sequence ID" value="KAI8438429.1"/>
    <property type="molecule type" value="Genomic_DNA"/>
</dbReference>
<comment type="caution">
    <text evidence="1">The sequence shown here is derived from an EMBL/GenBank/DDBJ whole genome shotgun (WGS) entry which is preliminary data.</text>
</comment>
<evidence type="ECO:0000313" key="1">
    <source>
        <dbReference type="EMBL" id="KAI8438429.1"/>
    </source>
</evidence>
<evidence type="ECO:0000313" key="2">
    <source>
        <dbReference type="Proteomes" id="UP001064048"/>
    </source>
</evidence>
<name>A0ACC0KQ21_CHOFU</name>
<proteinExistence type="predicted"/>